<keyword evidence="8" id="KW-0675">Receptor</keyword>
<dbReference type="FunFam" id="3.80.10.10:FF:000111">
    <property type="entry name" value="LRR receptor-like serine/threonine-protein kinase ERECTA"/>
    <property type="match status" value="1"/>
</dbReference>
<evidence type="ECO:0000256" key="6">
    <source>
        <dbReference type="ARBA" id="ARBA00022989"/>
    </source>
</evidence>
<keyword evidence="4 10" id="KW-0812">Transmembrane</keyword>
<gene>
    <name evidence="11" type="ORF">ISN44_As07g006840</name>
</gene>
<keyword evidence="3" id="KW-0433">Leucine-rich repeat</keyword>
<accession>A0A8T2BTT6</accession>
<evidence type="ECO:0000256" key="10">
    <source>
        <dbReference type="SAM" id="Phobius"/>
    </source>
</evidence>
<keyword evidence="9" id="KW-0325">Glycoprotein</keyword>
<evidence type="ECO:0000256" key="7">
    <source>
        <dbReference type="ARBA" id="ARBA00023136"/>
    </source>
</evidence>
<reference evidence="11 12" key="1">
    <citation type="submission" date="2020-12" db="EMBL/GenBank/DDBJ databases">
        <title>Concerted genomic and epigenomic changes stabilize Arabidopsis allopolyploids.</title>
        <authorList>
            <person name="Chen Z."/>
        </authorList>
    </citation>
    <scope>NUCLEOTIDE SEQUENCE [LARGE SCALE GENOMIC DNA]</scope>
    <source>
        <strain evidence="11">As9502</strain>
        <tissue evidence="11">Leaf</tissue>
    </source>
</reference>
<sequence>MDLSRNKLSGNLPTHFNYYSAAMLFLNDNEFSGPIPDTLLENVMVLDLRNNYLSGTIPCFPNNKFIQYLLLRGNRLTGPIPKDLCSLSSIKILDLSYNRLNGSIPSCFNNVSFGRSLSYSSGYISSYDIFLSNELGLYSGSLVLPLEFHTDYSSELEFIFEFASKSRYDSYTKRSFNFISGLDLSNNELSGQIPKELGDLQRIRALNLSHNSLSGLIPESFSNLTDIESIDLSFNVLHGPIPHNLTKLDYMVVFNVSYNNLSGSIPTQGKFSTLDDTNYIGNPLLCGSPVDRSCDNDDTPKPDYQSEDEKATIDMEIFYWSLTASYGITWMAFIVLICFGSPWRRAWFHLVDAFINFFTCV</sequence>
<evidence type="ECO:0000256" key="5">
    <source>
        <dbReference type="ARBA" id="ARBA00022737"/>
    </source>
</evidence>
<evidence type="ECO:0000256" key="3">
    <source>
        <dbReference type="ARBA" id="ARBA00022614"/>
    </source>
</evidence>
<evidence type="ECO:0000313" key="12">
    <source>
        <dbReference type="Proteomes" id="UP000694251"/>
    </source>
</evidence>
<keyword evidence="6 10" id="KW-1133">Transmembrane helix</keyword>
<dbReference type="PANTHER" id="PTHR48062:SF25">
    <property type="entry name" value="RECEPTOR-LIKE PROTEIN 9A-RELATED"/>
    <property type="match status" value="1"/>
</dbReference>
<feature type="transmembrane region" description="Helical" evidence="10">
    <location>
        <begin position="317"/>
        <end position="339"/>
    </location>
</feature>
<dbReference type="PANTHER" id="PTHR48062">
    <property type="entry name" value="RECEPTOR-LIKE PROTEIN 14"/>
    <property type="match status" value="1"/>
</dbReference>
<dbReference type="OrthoDB" id="544346at2759"/>
<comment type="caution">
    <text evidence="11">The sequence shown here is derived from an EMBL/GenBank/DDBJ whole genome shotgun (WGS) entry which is preliminary data.</text>
</comment>
<comment type="similarity">
    <text evidence="2">Belongs to the RLP family.</text>
</comment>
<dbReference type="Pfam" id="PF13855">
    <property type="entry name" value="LRR_8"/>
    <property type="match status" value="1"/>
</dbReference>
<dbReference type="Proteomes" id="UP000694251">
    <property type="component" value="Chromosome 7"/>
</dbReference>
<evidence type="ECO:0000256" key="9">
    <source>
        <dbReference type="ARBA" id="ARBA00023180"/>
    </source>
</evidence>
<dbReference type="InterPro" id="IPR001611">
    <property type="entry name" value="Leu-rich_rpt"/>
</dbReference>
<evidence type="ECO:0000313" key="11">
    <source>
        <dbReference type="EMBL" id="KAG7588354.1"/>
    </source>
</evidence>
<organism evidence="11 12">
    <name type="scientific">Arabidopsis suecica</name>
    <name type="common">Swedish thale-cress</name>
    <name type="synonym">Cardaminopsis suecica</name>
    <dbReference type="NCBI Taxonomy" id="45249"/>
    <lineage>
        <taxon>Eukaryota</taxon>
        <taxon>Viridiplantae</taxon>
        <taxon>Streptophyta</taxon>
        <taxon>Embryophyta</taxon>
        <taxon>Tracheophyta</taxon>
        <taxon>Spermatophyta</taxon>
        <taxon>Magnoliopsida</taxon>
        <taxon>eudicotyledons</taxon>
        <taxon>Gunneridae</taxon>
        <taxon>Pentapetalae</taxon>
        <taxon>rosids</taxon>
        <taxon>malvids</taxon>
        <taxon>Brassicales</taxon>
        <taxon>Brassicaceae</taxon>
        <taxon>Camelineae</taxon>
        <taxon>Arabidopsis</taxon>
    </lineage>
</organism>
<keyword evidence="12" id="KW-1185">Reference proteome</keyword>
<keyword evidence="7 10" id="KW-0472">Membrane</keyword>
<dbReference type="InterPro" id="IPR051502">
    <property type="entry name" value="RLP_Defense_Trigger"/>
</dbReference>
<evidence type="ECO:0000256" key="8">
    <source>
        <dbReference type="ARBA" id="ARBA00023170"/>
    </source>
</evidence>
<proteinExistence type="inferred from homology"/>
<evidence type="ECO:0000256" key="2">
    <source>
        <dbReference type="ARBA" id="ARBA00009592"/>
    </source>
</evidence>
<keyword evidence="5" id="KW-0677">Repeat</keyword>
<dbReference type="GO" id="GO:0016020">
    <property type="term" value="C:membrane"/>
    <property type="evidence" value="ECO:0007669"/>
    <property type="project" value="UniProtKB-SubCell"/>
</dbReference>
<dbReference type="EMBL" id="JAEFBJ010000007">
    <property type="protein sequence ID" value="KAG7588354.1"/>
    <property type="molecule type" value="Genomic_DNA"/>
</dbReference>
<comment type="subcellular location">
    <subcellularLocation>
        <location evidence="1">Membrane</location>
        <topology evidence="1">Single-pass membrane protein</topology>
    </subcellularLocation>
</comment>
<name>A0A8T2BTT6_ARASU</name>
<evidence type="ECO:0000256" key="1">
    <source>
        <dbReference type="ARBA" id="ARBA00004167"/>
    </source>
</evidence>
<dbReference type="Pfam" id="PF00560">
    <property type="entry name" value="LRR_1"/>
    <property type="match status" value="3"/>
</dbReference>
<protein>
    <submittedName>
        <fullName evidence="11">Leucine-rich repeat</fullName>
    </submittedName>
</protein>
<dbReference type="AlphaFoldDB" id="A0A8T2BTT6"/>
<evidence type="ECO:0000256" key="4">
    <source>
        <dbReference type="ARBA" id="ARBA00022692"/>
    </source>
</evidence>